<name>A0A078GD32_BRANA</name>
<protein>
    <submittedName>
        <fullName evidence="1">BnaA08g12820D protein</fullName>
    </submittedName>
</protein>
<accession>A0A078GD32</accession>
<organism evidence="1 2">
    <name type="scientific">Brassica napus</name>
    <name type="common">Rape</name>
    <dbReference type="NCBI Taxonomy" id="3708"/>
    <lineage>
        <taxon>Eukaryota</taxon>
        <taxon>Viridiplantae</taxon>
        <taxon>Streptophyta</taxon>
        <taxon>Embryophyta</taxon>
        <taxon>Tracheophyta</taxon>
        <taxon>Spermatophyta</taxon>
        <taxon>Magnoliopsida</taxon>
        <taxon>eudicotyledons</taxon>
        <taxon>Gunneridae</taxon>
        <taxon>Pentapetalae</taxon>
        <taxon>rosids</taxon>
        <taxon>malvids</taxon>
        <taxon>Brassicales</taxon>
        <taxon>Brassicaceae</taxon>
        <taxon>Brassiceae</taxon>
        <taxon>Brassica</taxon>
    </lineage>
</organism>
<sequence>MASLRCLRELSRRATTGFAMVSLPRSAFLLENRGH</sequence>
<dbReference type="Proteomes" id="UP000028999">
    <property type="component" value="Unassembled WGS sequence"/>
</dbReference>
<dbReference type="Gramene" id="CDY23264">
    <property type="protein sequence ID" value="CDY23264"/>
    <property type="gene ID" value="GSBRNA2T00021827001"/>
</dbReference>
<evidence type="ECO:0000313" key="2">
    <source>
        <dbReference type="Proteomes" id="UP000028999"/>
    </source>
</evidence>
<gene>
    <name evidence="1" type="primary">BnaA08g12820D</name>
    <name evidence="1" type="ORF">GSBRNA2T00021827001</name>
</gene>
<dbReference type="AlphaFoldDB" id="A0A078GD32"/>
<evidence type="ECO:0000313" key="1">
    <source>
        <dbReference type="EMBL" id="CDY23264.1"/>
    </source>
</evidence>
<dbReference type="EMBL" id="LK032142">
    <property type="protein sequence ID" value="CDY23264.1"/>
    <property type="molecule type" value="Genomic_DNA"/>
</dbReference>
<keyword evidence="2" id="KW-1185">Reference proteome</keyword>
<reference evidence="1 2" key="1">
    <citation type="journal article" date="2014" name="Science">
        <title>Plant genetics. Early allopolyploid evolution in the post-Neolithic Brassica napus oilseed genome.</title>
        <authorList>
            <person name="Chalhoub B."/>
            <person name="Denoeud F."/>
            <person name="Liu S."/>
            <person name="Parkin I.A."/>
            <person name="Tang H."/>
            <person name="Wang X."/>
            <person name="Chiquet J."/>
            <person name="Belcram H."/>
            <person name="Tong C."/>
            <person name="Samans B."/>
            <person name="Correa M."/>
            <person name="Da Silva C."/>
            <person name="Just J."/>
            <person name="Falentin C."/>
            <person name="Koh C.S."/>
            <person name="Le Clainche I."/>
            <person name="Bernard M."/>
            <person name="Bento P."/>
            <person name="Noel B."/>
            <person name="Labadie K."/>
            <person name="Alberti A."/>
            <person name="Charles M."/>
            <person name="Arnaud D."/>
            <person name="Guo H."/>
            <person name="Daviaud C."/>
            <person name="Alamery S."/>
            <person name="Jabbari K."/>
            <person name="Zhao M."/>
            <person name="Edger P.P."/>
            <person name="Chelaifa H."/>
            <person name="Tack D."/>
            <person name="Lassalle G."/>
            <person name="Mestiri I."/>
            <person name="Schnel N."/>
            <person name="Le Paslier M.C."/>
            <person name="Fan G."/>
            <person name="Renault V."/>
            <person name="Bayer P.E."/>
            <person name="Golicz A.A."/>
            <person name="Manoli S."/>
            <person name="Lee T.H."/>
            <person name="Thi V.H."/>
            <person name="Chalabi S."/>
            <person name="Hu Q."/>
            <person name="Fan C."/>
            <person name="Tollenaere R."/>
            <person name="Lu Y."/>
            <person name="Battail C."/>
            <person name="Shen J."/>
            <person name="Sidebottom C.H."/>
            <person name="Wang X."/>
            <person name="Canaguier A."/>
            <person name="Chauveau A."/>
            <person name="Berard A."/>
            <person name="Deniot G."/>
            <person name="Guan M."/>
            <person name="Liu Z."/>
            <person name="Sun F."/>
            <person name="Lim Y.P."/>
            <person name="Lyons E."/>
            <person name="Town C.D."/>
            <person name="Bancroft I."/>
            <person name="Wang X."/>
            <person name="Meng J."/>
            <person name="Ma J."/>
            <person name="Pires J.C."/>
            <person name="King G.J."/>
            <person name="Brunel D."/>
            <person name="Delourme R."/>
            <person name="Renard M."/>
            <person name="Aury J.M."/>
            <person name="Adams K.L."/>
            <person name="Batley J."/>
            <person name="Snowdon R.J."/>
            <person name="Tost J."/>
            <person name="Edwards D."/>
            <person name="Zhou Y."/>
            <person name="Hua W."/>
            <person name="Sharpe A.G."/>
            <person name="Paterson A.H."/>
            <person name="Guan C."/>
            <person name="Wincker P."/>
        </authorList>
    </citation>
    <scope>NUCLEOTIDE SEQUENCE [LARGE SCALE GENOMIC DNA]</scope>
    <source>
        <strain evidence="2">cv. Darmor-bzh</strain>
    </source>
</reference>
<proteinExistence type="predicted"/>
<dbReference type="PaxDb" id="3708-A0A078GD32"/>